<accession>A0A815Z1D0</accession>
<dbReference type="EMBL" id="CAJNOI010000543">
    <property type="protein sequence ID" value="CAF1303717.1"/>
    <property type="molecule type" value="Genomic_DNA"/>
</dbReference>
<dbReference type="Proteomes" id="UP000663832">
    <property type="component" value="Unassembled WGS sequence"/>
</dbReference>
<sequence>MIRFELLAALCSFYQGTVNQTVADLGMNQFVTIQLLTEDEVRSQVNEMVTLTQNNLHVQLASALTFLRTTTESNTLFSASLDTYQVQVRAATVNFYGPTAGRPWSQTKCTLEKTGVMAAILYPFPAADIDIDHLGRYNFDYFYAINGPFGSYITVNGFTGGLLPMESLLISTLDCLYDVECLQLFVKSFPALNKVCMIQYYSP</sequence>
<name>A0A815Z1D0_9BILA</name>
<organism evidence="2 3">
    <name type="scientific">Adineta steineri</name>
    <dbReference type="NCBI Taxonomy" id="433720"/>
    <lineage>
        <taxon>Eukaryota</taxon>
        <taxon>Metazoa</taxon>
        <taxon>Spiralia</taxon>
        <taxon>Gnathifera</taxon>
        <taxon>Rotifera</taxon>
        <taxon>Eurotatoria</taxon>
        <taxon>Bdelloidea</taxon>
        <taxon>Adinetida</taxon>
        <taxon>Adinetidae</taxon>
        <taxon>Adineta</taxon>
    </lineage>
</organism>
<keyword evidence="3" id="KW-1185">Reference proteome</keyword>
<gene>
    <name evidence="1" type="ORF">BJG266_LOCUS32425</name>
    <name evidence="2" type="ORF">QVE165_LOCUS49496</name>
</gene>
<evidence type="ECO:0000313" key="2">
    <source>
        <dbReference type="EMBL" id="CAF1576750.1"/>
    </source>
</evidence>
<evidence type="ECO:0000313" key="3">
    <source>
        <dbReference type="Proteomes" id="UP000663832"/>
    </source>
</evidence>
<dbReference type="Proteomes" id="UP000663877">
    <property type="component" value="Unassembled WGS sequence"/>
</dbReference>
<comment type="caution">
    <text evidence="2">The sequence shown here is derived from an EMBL/GenBank/DDBJ whole genome shotgun (WGS) entry which is preliminary data.</text>
</comment>
<protein>
    <submittedName>
        <fullName evidence="2">Uncharacterized protein</fullName>
    </submittedName>
</protein>
<evidence type="ECO:0000313" key="1">
    <source>
        <dbReference type="EMBL" id="CAF1303717.1"/>
    </source>
</evidence>
<proteinExistence type="predicted"/>
<dbReference type="EMBL" id="CAJNOM010000903">
    <property type="protein sequence ID" value="CAF1576750.1"/>
    <property type="molecule type" value="Genomic_DNA"/>
</dbReference>
<reference evidence="2" key="1">
    <citation type="submission" date="2021-02" db="EMBL/GenBank/DDBJ databases">
        <authorList>
            <person name="Nowell W R."/>
        </authorList>
    </citation>
    <scope>NUCLEOTIDE SEQUENCE</scope>
</reference>
<dbReference type="AlphaFoldDB" id="A0A815Z1D0"/>